<accession>S0FKW1</accession>
<protein>
    <recommendedName>
        <fullName evidence="3">Beta-glucuronidase</fullName>
        <ecNumber evidence="2">3.2.1.31</ecNumber>
    </recommendedName>
</protein>
<organism evidence="9 10">
    <name type="scientific">Ruminiclostridium cellobioparum subsp. termitidis CT1112</name>
    <dbReference type="NCBI Taxonomy" id="1195236"/>
    <lineage>
        <taxon>Bacteria</taxon>
        <taxon>Bacillati</taxon>
        <taxon>Bacillota</taxon>
        <taxon>Clostridia</taxon>
        <taxon>Eubacteriales</taxon>
        <taxon>Oscillospiraceae</taxon>
        <taxon>Ruminiclostridium</taxon>
    </lineage>
</organism>
<dbReference type="InterPro" id="IPR017853">
    <property type="entry name" value="GH"/>
</dbReference>
<dbReference type="PANTHER" id="PTHR10066">
    <property type="entry name" value="BETA-GLUCURONIDASE"/>
    <property type="match status" value="1"/>
</dbReference>
<dbReference type="Gene3D" id="3.20.20.80">
    <property type="entry name" value="Glycosidases"/>
    <property type="match status" value="1"/>
</dbReference>
<dbReference type="AlphaFoldDB" id="S0FKW1"/>
<evidence type="ECO:0000313" key="9">
    <source>
        <dbReference type="EMBL" id="EMS69158.1"/>
    </source>
</evidence>
<dbReference type="Proteomes" id="UP000014155">
    <property type="component" value="Unassembled WGS sequence"/>
</dbReference>
<sequence length="568" mass="66349">MLGNISFDSYWKFITDKDNEGMENKWFDHVPDNTENIWVPSCWNELREELLYYDGTAWYYKTFYYRVNPEWKRQVLFFQGVNYRCEVWLNGRKAGRHTGGSTPFELDVTDYLNVNGENLIAVRVDSTIDNMTSPPKGVDWFNYGGIYREVSLVGTGDTWLDDVTITTKLSGEIGVKLDIGNYSADRGAALEIKISEKEGAEPILVSSHNILTNGELLKLFIPDVKLWSPEDPYLYDFELILKKKDGEIADIWKHRIGVREFSIKDRKVQLNGKPVFLRGYSKHEDYPLMGRTFSPDILRKDYEMCKQGNANFLRLCHYPHHIREYGIASEMGMLVIAEVPNVNFRKEQFSNPELMELAVNQLKETIKYYKNETCIMFWSLFIECKTYEDSAVDFVPKYIKLAKELDSTRFTVHASDIPTEDRTYEFFDIIGVNYWLGWYISQSVEEGSRLMDTIAARYPDKPVLITSGGWEGMFGFHSYAAKTKWSEESQADYLDDLTDMYISKDYIVGQIVWTFNDFRVSPWVLESGNYARFRPMGINHKGVTDYFRRPKLAYYRLQETFKKWSGKL</sequence>
<feature type="domain" description="Glycosyl hydrolases family 2 sugar binding" evidence="8">
    <location>
        <begin position="6"/>
        <end position="153"/>
    </location>
</feature>
<dbReference type="SUPFAM" id="SSF51445">
    <property type="entry name" value="(Trans)glycosidases"/>
    <property type="match status" value="1"/>
</dbReference>
<dbReference type="SUPFAM" id="SSF49785">
    <property type="entry name" value="Galactose-binding domain-like"/>
    <property type="match status" value="1"/>
</dbReference>
<name>S0FKW1_RUMCE</name>
<comment type="caution">
    <text evidence="9">The sequence shown here is derived from an EMBL/GenBank/DDBJ whole genome shotgun (WGS) entry which is preliminary data.</text>
</comment>
<dbReference type="InterPro" id="IPR008979">
    <property type="entry name" value="Galactose-bd-like_sf"/>
</dbReference>
<dbReference type="PRINTS" id="PR00132">
    <property type="entry name" value="GLHYDRLASE2"/>
</dbReference>
<evidence type="ECO:0000259" key="8">
    <source>
        <dbReference type="Pfam" id="PF02837"/>
    </source>
</evidence>
<dbReference type="PANTHER" id="PTHR10066:SF67">
    <property type="entry name" value="BETA-GLUCURONIDASE"/>
    <property type="match status" value="1"/>
</dbReference>
<dbReference type="GO" id="GO:0004566">
    <property type="term" value="F:beta-glucuronidase activity"/>
    <property type="evidence" value="ECO:0007669"/>
    <property type="project" value="UniProtKB-EC"/>
</dbReference>
<evidence type="ECO:0000256" key="1">
    <source>
        <dbReference type="ARBA" id="ARBA00007401"/>
    </source>
</evidence>
<dbReference type="Gene3D" id="2.60.40.10">
    <property type="entry name" value="Immunoglobulins"/>
    <property type="match status" value="1"/>
</dbReference>
<keyword evidence="5 9" id="KW-0326">Glycosidase</keyword>
<dbReference type="EC" id="3.2.1.31" evidence="2"/>
<reference evidence="9 10" key="1">
    <citation type="journal article" date="2013" name="Genome Announc.">
        <title>Draft Genome Sequence of the Cellulolytic, Mesophilic, Anaerobic Bacterium Clostridium termitidis Strain CT1112 (DSM 5398).</title>
        <authorList>
            <person name="Lal S."/>
            <person name="Ramachandran U."/>
            <person name="Zhang X."/>
            <person name="Munir R."/>
            <person name="Sparling R."/>
            <person name="Levin D.B."/>
        </authorList>
    </citation>
    <scope>NUCLEOTIDE SEQUENCE [LARGE SCALE GENOMIC DNA]</scope>
    <source>
        <strain evidence="9 10">CT1112</strain>
    </source>
</reference>
<dbReference type="Pfam" id="PF00703">
    <property type="entry name" value="Glyco_hydro_2"/>
    <property type="match status" value="1"/>
</dbReference>
<dbReference type="InterPro" id="IPR006102">
    <property type="entry name" value="Ig-like_GH2"/>
</dbReference>
<dbReference type="GO" id="GO:0019391">
    <property type="term" value="P:glucuronoside catabolic process"/>
    <property type="evidence" value="ECO:0007669"/>
    <property type="project" value="TreeGrafter"/>
</dbReference>
<dbReference type="SUPFAM" id="SSF49303">
    <property type="entry name" value="beta-Galactosidase/glucuronidase domain"/>
    <property type="match status" value="1"/>
</dbReference>
<dbReference type="EMBL" id="AORV01000072">
    <property type="protein sequence ID" value="EMS69158.1"/>
    <property type="molecule type" value="Genomic_DNA"/>
</dbReference>
<dbReference type="InterPro" id="IPR036156">
    <property type="entry name" value="Beta-gal/glucu_dom_sf"/>
</dbReference>
<proteinExistence type="inferred from homology"/>
<evidence type="ECO:0000256" key="5">
    <source>
        <dbReference type="ARBA" id="ARBA00023295"/>
    </source>
</evidence>
<evidence type="ECO:0000256" key="3">
    <source>
        <dbReference type="ARBA" id="ARBA00016205"/>
    </source>
</evidence>
<evidence type="ECO:0000259" key="6">
    <source>
        <dbReference type="Pfam" id="PF00703"/>
    </source>
</evidence>
<dbReference type="GO" id="GO:0005975">
    <property type="term" value="P:carbohydrate metabolic process"/>
    <property type="evidence" value="ECO:0007669"/>
    <property type="project" value="InterPro"/>
</dbReference>
<dbReference type="InterPro" id="IPR006101">
    <property type="entry name" value="Glyco_hydro_2"/>
</dbReference>
<dbReference type="InterPro" id="IPR013783">
    <property type="entry name" value="Ig-like_fold"/>
</dbReference>
<gene>
    <name evidence="9" type="ORF">CTER_5287</name>
</gene>
<keyword evidence="10" id="KW-1185">Reference proteome</keyword>
<keyword evidence="4 9" id="KW-0378">Hydrolase</keyword>
<feature type="domain" description="Glycoside hydrolase family 2 catalytic" evidence="7">
    <location>
        <begin position="262"/>
        <end position="521"/>
    </location>
</feature>
<dbReference type="Pfam" id="PF02836">
    <property type="entry name" value="Glyco_hydro_2_C"/>
    <property type="match status" value="1"/>
</dbReference>
<dbReference type="Gene3D" id="2.60.120.260">
    <property type="entry name" value="Galactose-binding domain-like"/>
    <property type="match status" value="1"/>
</dbReference>
<dbReference type="STRING" id="1195236.CTER_5287"/>
<comment type="similarity">
    <text evidence="1">Belongs to the glycosyl hydrolase 2 family.</text>
</comment>
<evidence type="ECO:0000256" key="2">
    <source>
        <dbReference type="ARBA" id="ARBA00012761"/>
    </source>
</evidence>
<dbReference type="InterPro" id="IPR006103">
    <property type="entry name" value="Glyco_hydro_2_cat"/>
</dbReference>
<dbReference type="Pfam" id="PF02837">
    <property type="entry name" value="Glyco_hydro_2_N"/>
    <property type="match status" value="1"/>
</dbReference>
<dbReference type="InterPro" id="IPR006104">
    <property type="entry name" value="Glyco_hydro_2_N"/>
</dbReference>
<evidence type="ECO:0000259" key="7">
    <source>
        <dbReference type="Pfam" id="PF02836"/>
    </source>
</evidence>
<dbReference type="RefSeq" id="WP_004630910.1">
    <property type="nucleotide sequence ID" value="NZ_AORV01000072.1"/>
</dbReference>
<dbReference type="GO" id="GO:0030246">
    <property type="term" value="F:carbohydrate binding"/>
    <property type="evidence" value="ECO:0007669"/>
    <property type="project" value="TreeGrafter"/>
</dbReference>
<dbReference type="PATRIC" id="fig|1195236.3.peg.5424"/>
<dbReference type="eggNOG" id="COG3250">
    <property type="taxonomic scope" value="Bacteria"/>
</dbReference>
<evidence type="ECO:0000256" key="4">
    <source>
        <dbReference type="ARBA" id="ARBA00022801"/>
    </source>
</evidence>
<evidence type="ECO:0000313" key="10">
    <source>
        <dbReference type="Proteomes" id="UP000014155"/>
    </source>
</evidence>
<feature type="domain" description="Glycoside hydrolase family 2 immunoglobulin-like beta-sandwich" evidence="6">
    <location>
        <begin position="160"/>
        <end position="259"/>
    </location>
</feature>